<evidence type="ECO:0000313" key="2">
    <source>
        <dbReference type="Proteomes" id="UP000315783"/>
    </source>
</evidence>
<dbReference type="AlphaFoldDB" id="A0A545VFZ1"/>
<proteinExistence type="predicted"/>
<gene>
    <name evidence="1" type="ORF">IF1G_00552</name>
</gene>
<name>A0A545VFZ1_9HYPO</name>
<organism evidence="1 2">
    <name type="scientific">Cordyceps javanica</name>
    <dbReference type="NCBI Taxonomy" id="43265"/>
    <lineage>
        <taxon>Eukaryota</taxon>
        <taxon>Fungi</taxon>
        <taxon>Dikarya</taxon>
        <taxon>Ascomycota</taxon>
        <taxon>Pezizomycotina</taxon>
        <taxon>Sordariomycetes</taxon>
        <taxon>Hypocreomycetidae</taxon>
        <taxon>Hypocreales</taxon>
        <taxon>Cordycipitaceae</taxon>
        <taxon>Cordyceps</taxon>
    </lineage>
</organism>
<reference evidence="1 2" key="1">
    <citation type="journal article" date="2019" name="Appl. Microbiol. Biotechnol.">
        <title>Genome sequence of Isaria javanica and comparative genome analysis insights into family S53 peptidase evolution in fungal entomopathogens.</title>
        <authorList>
            <person name="Lin R."/>
            <person name="Zhang X."/>
            <person name="Xin B."/>
            <person name="Zou M."/>
            <person name="Gao Y."/>
            <person name="Qin F."/>
            <person name="Hu Q."/>
            <person name="Xie B."/>
            <person name="Cheng X."/>
        </authorList>
    </citation>
    <scope>NUCLEOTIDE SEQUENCE [LARGE SCALE GENOMIC DNA]</scope>
    <source>
        <strain evidence="1 2">IJ1G</strain>
    </source>
</reference>
<keyword evidence="2" id="KW-1185">Reference proteome</keyword>
<dbReference type="EMBL" id="SPUK01000001">
    <property type="protein sequence ID" value="TQW00621.1"/>
    <property type="molecule type" value="Genomic_DNA"/>
</dbReference>
<sequence>MQPCRLEEGGATVSRPFVTGVPAAWLAGAKEWVVEMMCVTVHCRIIAHT</sequence>
<comment type="caution">
    <text evidence="1">The sequence shown here is derived from an EMBL/GenBank/DDBJ whole genome shotgun (WGS) entry which is preliminary data.</text>
</comment>
<evidence type="ECO:0000313" key="1">
    <source>
        <dbReference type="EMBL" id="TQW00621.1"/>
    </source>
</evidence>
<accession>A0A545VFZ1</accession>
<protein>
    <submittedName>
        <fullName evidence="1">Uncharacterized protein</fullName>
    </submittedName>
</protein>
<dbReference type="Proteomes" id="UP000315783">
    <property type="component" value="Unassembled WGS sequence"/>
</dbReference>